<evidence type="ECO:0000259" key="7">
    <source>
        <dbReference type="PROSITE" id="PS50110"/>
    </source>
</evidence>
<dbReference type="PANTHER" id="PTHR43047:SF72">
    <property type="entry name" value="OSMOSENSING HISTIDINE PROTEIN KINASE SLN1"/>
    <property type="match status" value="1"/>
</dbReference>
<sequence length="157" mass="16835">MTESPAPDDCRSDHPSSGGGEAPARREAAPKPTRRRILVVDDNPDMARSLSLLLEVLGHDVTTALGGEQAIGLAKGSPPEFILMDIGLPIMNGYQVAARLREEVPGLSAVFVAISGYSQEEDRRRSREAGFAHHLVKPVDYDEILRILAAGTGPVAR</sequence>
<dbReference type="RefSeq" id="WP_148594642.1">
    <property type="nucleotide sequence ID" value="NZ_CP042997.1"/>
</dbReference>
<dbReference type="InterPro" id="IPR011006">
    <property type="entry name" value="CheY-like_superfamily"/>
</dbReference>
<reference evidence="8 9" key="1">
    <citation type="submission" date="2019-08" db="EMBL/GenBank/DDBJ databases">
        <title>Deep-cultivation of Planctomycetes and their phenomic and genomic characterization uncovers novel biology.</title>
        <authorList>
            <person name="Wiegand S."/>
            <person name="Jogler M."/>
            <person name="Boedeker C."/>
            <person name="Pinto D."/>
            <person name="Vollmers J."/>
            <person name="Rivas-Marin E."/>
            <person name="Kohn T."/>
            <person name="Peeters S.H."/>
            <person name="Heuer A."/>
            <person name="Rast P."/>
            <person name="Oberbeckmann S."/>
            <person name="Bunk B."/>
            <person name="Jeske O."/>
            <person name="Meyerdierks A."/>
            <person name="Storesund J.E."/>
            <person name="Kallscheuer N."/>
            <person name="Luecker S."/>
            <person name="Lage O.M."/>
            <person name="Pohl T."/>
            <person name="Merkel B.J."/>
            <person name="Hornburger P."/>
            <person name="Mueller R.-W."/>
            <person name="Bruemmer F."/>
            <person name="Labrenz M."/>
            <person name="Spormann A.M."/>
            <person name="Op den Camp H."/>
            <person name="Overmann J."/>
            <person name="Amann R."/>
            <person name="Jetten M.S.M."/>
            <person name="Mascher T."/>
            <person name="Medema M.H."/>
            <person name="Devos D.P."/>
            <person name="Kaster A.-K."/>
            <person name="Ovreas L."/>
            <person name="Rohde M."/>
            <person name="Galperin M.Y."/>
            <person name="Jogler C."/>
        </authorList>
    </citation>
    <scope>NUCLEOTIDE SEQUENCE [LARGE SCALE GENOMIC DNA]</scope>
    <source>
        <strain evidence="8 9">OJF2</strain>
    </source>
</reference>
<dbReference type="KEGG" id="agv:OJF2_33110"/>
<keyword evidence="4" id="KW-0418">Kinase</keyword>
<evidence type="ECO:0000256" key="5">
    <source>
        <dbReference type="PROSITE-ProRule" id="PRU00169"/>
    </source>
</evidence>
<dbReference type="SUPFAM" id="SSF52172">
    <property type="entry name" value="CheY-like"/>
    <property type="match status" value="1"/>
</dbReference>
<proteinExistence type="predicted"/>
<feature type="region of interest" description="Disordered" evidence="6">
    <location>
        <begin position="1"/>
        <end position="34"/>
    </location>
</feature>
<dbReference type="GO" id="GO:0005886">
    <property type="term" value="C:plasma membrane"/>
    <property type="evidence" value="ECO:0007669"/>
    <property type="project" value="TreeGrafter"/>
</dbReference>
<dbReference type="PANTHER" id="PTHR43047">
    <property type="entry name" value="TWO-COMPONENT HISTIDINE PROTEIN KINASE"/>
    <property type="match status" value="1"/>
</dbReference>
<gene>
    <name evidence="8" type="primary">tcrX_1</name>
    <name evidence="8" type="ORF">OJF2_33110</name>
</gene>
<evidence type="ECO:0000256" key="2">
    <source>
        <dbReference type="ARBA" id="ARBA00012438"/>
    </source>
</evidence>
<dbReference type="Proteomes" id="UP000324233">
    <property type="component" value="Chromosome"/>
</dbReference>
<dbReference type="EMBL" id="CP042997">
    <property type="protein sequence ID" value="QEH34769.1"/>
    <property type="molecule type" value="Genomic_DNA"/>
</dbReference>
<name>A0A5B9W3E5_9BACT</name>
<protein>
    <recommendedName>
        <fullName evidence="2">histidine kinase</fullName>
        <ecNumber evidence="2">2.7.13.3</ecNumber>
    </recommendedName>
</protein>
<feature type="domain" description="Response regulatory" evidence="7">
    <location>
        <begin position="36"/>
        <end position="152"/>
    </location>
</feature>
<dbReference type="PROSITE" id="PS50110">
    <property type="entry name" value="RESPONSE_REGULATORY"/>
    <property type="match status" value="1"/>
</dbReference>
<dbReference type="OrthoDB" id="9800897at2"/>
<dbReference type="GO" id="GO:0009927">
    <property type="term" value="F:histidine phosphotransfer kinase activity"/>
    <property type="evidence" value="ECO:0007669"/>
    <property type="project" value="TreeGrafter"/>
</dbReference>
<organism evidence="8 9">
    <name type="scientific">Aquisphaera giovannonii</name>
    <dbReference type="NCBI Taxonomy" id="406548"/>
    <lineage>
        <taxon>Bacteria</taxon>
        <taxon>Pseudomonadati</taxon>
        <taxon>Planctomycetota</taxon>
        <taxon>Planctomycetia</taxon>
        <taxon>Isosphaerales</taxon>
        <taxon>Isosphaeraceae</taxon>
        <taxon>Aquisphaera</taxon>
    </lineage>
</organism>
<dbReference type="Pfam" id="PF00072">
    <property type="entry name" value="Response_reg"/>
    <property type="match status" value="1"/>
</dbReference>
<feature type="modified residue" description="4-aspartylphosphate" evidence="5">
    <location>
        <position position="85"/>
    </location>
</feature>
<keyword evidence="5" id="KW-0597">Phosphoprotein</keyword>
<dbReference type="AlphaFoldDB" id="A0A5B9W3E5"/>
<evidence type="ECO:0000256" key="6">
    <source>
        <dbReference type="SAM" id="MobiDB-lite"/>
    </source>
</evidence>
<comment type="catalytic activity">
    <reaction evidence="1">
        <text>ATP + protein L-histidine = ADP + protein N-phospho-L-histidine.</text>
        <dbReference type="EC" id="2.7.13.3"/>
    </reaction>
</comment>
<evidence type="ECO:0000313" key="9">
    <source>
        <dbReference type="Proteomes" id="UP000324233"/>
    </source>
</evidence>
<evidence type="ECO:0000256" key="1">
    <source>
        <dbReference type="ARBA" id="ARBA00000085"/>
    </source>
</evidence>
<evidence type="ECO:0000313" key="8">
    <source>
        <dbReference type="EMBL" id="QEH34769.1"/>
    </source>
</evidence>
<dbReference type="CDD" id="cd17580">
    <property type="entry name" value="REC_2_DhkD-like"/>
    <property type="match status" value="1"/>
</dbReference>
<dbReference type="SMART" id="SM00448">
    <property type="entry name" value="REC"/>
    <property type="match status" value="1"/>
</dbReference>
<accession>A0A5B9W3E5</accession>
<dbReference type="Gene3D" id="3.40.50.2300">
    <property type="match status" value="1"/>
</dbReference>
<dbReference type="GO" id="GO:0000155">
    <property type="term" value="F:phosphorelay sensor kinase activity"/>
    <property type="evidence" value="ECO:0007669"/>
    <property type="project" value="TreeGrafter"/>
</dbReference>
<keyword evidence="9" id="KW-1185">Reference proteome</keyword>
<dbReference type="InterPro" id="IPR001789">
    <property type="entry name" value="Sig_transdc_resp-reg_receiver"/>
</dbReference>
<evidence type="ECO:0000256" key="3">
    <source>
        <dbReference type="ARBA" id="ARBA00022679"/>
    </source>
</evidence>
<evidence type="ECO:0000256" key="4">
    <source>
        <dbReference type="ARBA" id="ARBA00022777"/>
    </source>
</evidence>
<keyword evidence="3" id="KW-0808">Transferase</keyword>
<dbReference type="EC" id="2.7.13.3" evidence="2"/>